<keyword evidence="5" id="KW-0297">G-protein coupled receptor</keyword>
<evidence type="ECO:0000256" key="4">
    <source>
        <dbReference type="ARBA" id="ARBA00022989"/>
    </source>
</evidence>
<evidence type="ECO:0000256" key="1">
    <source>
        <dbReference type="ARBA" id="ARBA00004651"/>
    </source>
</evidence>
<evidence type="ECO:0000256" key="9">
    <source>
        <dbReference type="SAM" id="Phobius"/>
    </source>
</evidence>
<feature type="transmembrane region" description="Helical" evidence="9">
    <location>
        <begin position="40"/>
        <end position="60"/>
    </location>
</feature>
<keyword evidence="2" id="KW-1003">Cell membrane</keyword>
<dbReference type="OrthoDB" id="2101615at2759"/>
<evidence type="ECO:0000313" key="12">
    <source>
        <dbReference type="Proteomes" id="UP000192578"/>
    </source>
</evidence>
<dbReference type="InterPro" id="IPR017452">
    <property type="entry name" value="GPCR_Rhodpsn_7TM"/>
</dbReference>
<feature type="transmembrane region" description="Helical" evidence="9">
    <location>
        <begin position="350"/>
        <end position="372"/>
    </location>
</feature>
<dbReference type="SUPFAM" id="SSF81321">
    <property type="entry name" value="Family A G protein-coupled receptor-like"/>
    <property type="match status" value="1"/>
</dbReference>
<comment type="caution">
    <text evidence="11">The sequence shown here is derived from an EMBL/GenBank/DDBJ whole genome shotgun (WGS) entry which is preliminary data.</text>
</comment>
<sequence>MNITTFAEPDENLFQNTSLNNFNNTSQTSPLKATWTVTSVLSLVTFIFGILSNGILLLLFAKDRTLLTPFNVYLINLLIANLSCVLTQYPFDIVNNLYAFQWYLGERVCTLYLYGSFVLNSAIFNAHQLIAINRVWAVVHPLSYRDYHSTKTALTMCGAMWIYIHLFVAPGWALDALFHRLPVNDHGCALNTEALHSWNLAVQILCFYWPQLLMILALPIIYLGKRMHRRRVHQRFVAPTILVTPVEMADMTLSLRSEAFQRSSRSPKDSRYSCLEPPSTSYLSSSEDEHCSNARRVSVVTCLDADSFSKRSQELDNNLKNPGTDDRSFKLKEETMTTTHAVRRRTHGNALLALLTLTVTVCWTPIDVYYALTLFIPGYDVPVYYQVASVLFSLQTILDPIMFTLALSNLRRSLLALLKQ</sequence>
<proteinExistence type="predicted"/>
<dbReference type="InterPro" id="IPR000276">
    <property type="entry name" value="GPCR_Rhodpsn"/>
</dbReference>
<evidence type="ECO:0000256" key="7">
    <source>
        <dbReference type="ARBA" id="ARBA00023170"/>
    </source>
</evidence>
<feature type="transmembrane region" description="Helical" evidence="9">
    <location>
        <begin position="153"/>
        <end position="174"/>
    </location>
</feature>
<reference evidence="12" key="1">
    <citation type="submission" date="2017-01" db="EMBL/GenBank/DDBJ databases">
        <title>Comparative genomics of anhydrobiosis in the tardigrade Hypsibius dujardini.</title>
        <authorList>
            <person name="Yoshida Y."/>
            <person name="Koutsovoulos G."/>
            <person name="Laetsch D."/>
            <person name="Stevens L."/>
            <person name="Kumar S."/>
            <person name="Horikawa D."/>
            <person name="Ishino K."/>
            <person name="Komine S."/>
            <person name="Tomita M."/>
            <person name="Blaxter M."/>
            <person name="Arakawa K."/>
        </authorList>
    </citation>
    <scope>NUCLEOTIDE SEQUENCE [LARGE SCALE GENOMIC DNA]</scope>
    <source>
        <strain evidence="12">Z151</strain>
    </source>
</reference>
<name>A0A1W0X6S8_HYPEX</name>
<keyword evidence="4 9" id="KW-1133">Transmembrane helix</keyword>
<accession>A0A1W0X6S8</accession>
<gene>
    <name evidence="11" type="ORF">BV898_03149</name>
</gene>
<dbReference type="Gene3D" id="1.20.1070.10">
    <property type="entry name" value="Rhodopsin 7-helix transmembrane proteins"/>
    <property type="match status" value="1"/>
</dbReference>
<dbReference type="PROSITE" id="PS50262">
    <property type="entry name" value="G_PROTEIN_RECEP_F1_2"/>
    <property type="match status" value="1"/>
</dbReference>
<feature type="transmembrane region" description="Helical" evidence="9">
    <location>
        <begin position="111"/>
        <end position="132"/>
    </location>
</feature>
<evidence type="ECO:0000313" key="11">
    <source>
        <dbReference type="EMBL" id="OQV23104.1"/>
    </source>
</evidence>
<dbReference type="Pfam" id="PF00001">
    <property type="entry name" value="7tm_1"/>
    <property type="match status" value="1"/>
</dbReference>
<evidence type="ECO:0000256" key="8">
    <source>
        <dbReference type="ARBA" id="ARBA00023224"/>
    </source>
</evidence>
<keyword evidence="12" id="KW-1185">Reference proteome</keyword>
<organism evidence="11 12">
    <name type="scientific">Hypsibius exemplaris</name>
    <name type="common">Freshwater tardigrade</name>
    <dbReference type="NCBI Taxonomy" id="2072580"/>
    <lineage>
        <taxon>Eukaryota</taxon>
        <taxon>Metazoa</taxon>
        <taxon>Ecdysozoa</taxon>
        <taxon>Tardigrada</taxon>
        <taxon>Eutardigrada</taxon>
        <taxon>Parachela</taxon>
        <taxon>Hypsibioidea</taxon>
        <taxon>Hypsibiidae</taxon>
        <taxon>Hypsibius</taxon>
    </lineage>
</organism>
<dbReference type="EMBL" id="MTYJ01000014">
    <property type="protein sequence ID" value="OQV23104.1"/>
    <property type="molecule type" value="Genomic_DNA"/>
</dbReference>
<evidence type="ECO:0000256" key="3">
    <source>
        <dbReference type="ARBA" id="ARBA00022692"/>
    </source>
</evidence>
<keyword evidence="7" id="KW-0675">Receptor</keyword>
<feature type="transmembrane region" description="Helical" evidence="9">
    <location>
        <begin position="72"/>
        <end position="91"/>
    </location>
</feature>
<evidence type="ECO:0000256" key="2">
    <source>
        <dbReference type="ARBA" id="ARBA00022475"/>
    </source>
</evidence>
<feature type="domain" description="G-protein coupled receptors family 1 profile" evidence="10">
    <location>
        <begin position="52"/>
        <end position="403"/>
    </location>
</feature>
<dbReference type="GO" id="GO:0005886">
    <property type="term" value="C:plasma membrane"/>
    <property type="evidence" value="ECO:0007669"/>
    <property type="project" value="UniProtKB-SubCell"/>
</dbReference>
<dbReference type="PRINTS" id="PR00237">
    <property type="entry name" value="GPCRRHODOPSN"/>
</dbReference>
<evidence type="ECO:0000256" key="6">
    <source>
        <dbReference type="ARBA" id="ARBA00023136"/>
    </source>
</evidence>
<comment type="subcellular location">
    <subcellularLocation>
        <location evidence="1">Cell membrane</location>
        <topology evidence="1">Multi-pass membrane protein</topology>
    </subcellularLocation>
</comment>
<evidence type="ECO:0000256" key="5">
    <source>
        <dbReference type="ARBA" id="ARBA00023040"/>
    </source>
</evidence>
<protein>
    <recommendedName>
        <fullName evidence="10">G-protein coupled receptors family 1 profile domain-containing protein</fullName>
    </recommendedName>
</protein>
<dbReference type="AlphaFoldDB" id="A0A1W0X6S8"/>
<keyword evidence="3 9" id="KW-0812">Transmembrane</keyword>
<dbReference type="Proteomes" id="UP000192578">
    <property type="component" value="Unassembled WGS sequence"/>
</dbReference>
<feature type="transmembrane region" description="Helical" evidence="9">
    <location>
        <begin position="384"/>
        <end position="410"/>
    </location>
</feature>
<evidence type="ECO:0000259" key="10">
    <source>
        <dbReference type="PROSITE" id="PS50262"/>
    </source>
</evidence>
<feature type="transmembrane region" description="Helical" evidence="9">
    <location>
        <begin position="200"/>
        <end position="223"/>
    </location>
</feature>
<keyword evidence="6 9" id="KW-0472">Membrane</keyword>
<keyword evidence="8" id="KW-0807">Transducer</keyword>
<dbReference type="GO" id="GO:0004930">
    <property type="term" value="F:G protein-coupled receptor activity"/>
    <property type="evidence" value="ECO:0007669"/>
    <property type="project" value="UniProtKB-KW"/>
</dbReference>
<dbReference type="PANTHER" id="PTHR24248">
    <property type="entry name" value="ADRENERGIC RECEPTOR-RELATED G-PROTEIN COUPLED RECEPTOR"/>
    <property type="match status" value="1"/>
</dbReference>